<evidence type="ECO:0000313" key="6">
    <source>
        <dbReference type="Proteomes" id="UP000480804"/>
    </source>
</evidence>
<dbReference type="InterPro" id="IPR014395">
    <property type="entry name" value="Pen/GL7ACA/AHL_acylase"/>
</dbReference>
<dbReference type="InterPro" id="IPR002692">
    <property type="entry name" value="S45"/>
</dbReference>
<dbReference type="Gene3D" id="1.10.1400.10">
    <property type="match status" value="1"/>
</dbReference>
<evidence type="ECO:0000256" key="3">
    <source>
        <dbReference type="ARBA" id="ARBA00023145"/>
    </source>
</evidence>
<name>A0ABQ1D700_9ACTN</name>
<dbReference type="PIRSF" id="PIRSF001227">
    <property type="entry name" value="Pen_acylase"/>
    <property type="match status" value="1"/>
</dbReference>
<evidence type="ECO:0000256" key="1">
    <source>
        <dbReference type="ARBA" id="ARBA00006586"/>
    </source>
</evidence>
<dbReference type="SUPFAM" id="SSF56235">
    <property type="entry name" value="N-terminal nucleophile aminohydrolases (Ntn hydrolases)"/>
    <property type="match status" value="1"/>
</dbReference>
<dbReference type="EMBL" id="BLLO01000017">
    <property type="protein sequence ID" value="GFH78329.1"/>
    <property type="molecule type" value="Genomic_DNA"/>
</dbReference>
<sequence length="748" mass="79533">MGRMRAERAEKSERAERGGGSGRPVFALFRDDWGIPHVRAGGARDLAYAQGYVTALDRAWQLHVERHRVLGTSAAFLGADSAGWDGLARRTRLADTARRCYERLDAGTAAWVAAYAAGVCDAFADGVHEAAPEFARTGSAPEGWEPWLPLGVWLSTHLLFAGFPAKLWRGELTRRLGADAVPLFATDGPGTAGSNGWLVTGDRTASGAALLAGDPHRFIEDPGVYQQIHLATTTAGEEGQGEAATDVVGLAVPGVPGLAHFGHTGQVAWAITNAMADYQDLYRERLRRTGDTVEAYGPGGWEEVQAHTETYQVAGGEPVTVEVVETARGTVVVGGPEAGPLPGEEEDAEAANALALRHHPRVSGRLGFETLPGLLTARTVAEVSAAVDHWVEPVNVLLAADTEGGLLHRAAGFVPRRPAANRLGPVPAWEPGNAWQDEPEPLPEAPAATWADPGLAVMANERGLAAPLGTEFAPPYRADRIRALLTARTGWRAGDMAAVHTDTYLASARPLLALLARVDTGPLGEPARRLRERLLAWDRHMAADSVDAARYAAFRAEVVRLLAAHPALAELTGPGGPAHADGYPPVFRPWLFATARIAYALESLLTGGPVAEPDRLTLVARALEAAAGEDTGQPWGALHRLAPWQAVASDEEWPAVAGDHDCVLSTSSLPGVTHLFARGPAARYVWDLARRDDSLWAVPFGASGVPGDPHARDQLPRWSEGGPVPVVTDFARLRHVPLPTPSDRSSAR</sequence>
<feature type="region of interest" description="Disordered" evidence="4">
    <location>
        <begin position="1"/>
        <end position="20"/>
    </location>
</feature>
<protein>
    <recommendedName>
        <fullName evidence="7">Penicillin amidase</fullName>
    </recommendedName>
</protein>
<evidence type="ECO:0008006" key="7">
    <source>
        <dbReference type="Google" id="ProtNLM"/>
    </source>
</evidence>
<organism evidence="5 6">
    <name type="scientific">Streptomyces gougerotii</name>
    <dbReference type="NCBI Taxonomy" id="53448"/>
    <lineage>
        <taxon>Bacteria</taxon>
        <taxon>Bacillati</taxon>
        <taxon>Actinomycetota</taxon>
        <taxon>Actinomycetes</taxon>
        <taxon>Kitasatosporales</taxon>
        <taxon>Streptomycetaceae</taxon>
        <taxon>Streptomyces</taxon>
        <taxon>Streptomyces diastaticus group</taxon>
    </lineage>
</organism>
<evidence type="ECO:0000256" key="4">
    <source>
        <dbReference type="SAM" id="MobiDB-lite"/>
    </source>
</evidence>
<dbReference type="PANTHER" id="PTHR34218:SF4">
    <property type="entry name" value="ACYL-HOMOSERINE LACTONE ACYLASE QUIP"/>
    <property type="match status" value="1"/>
</dbReference>
<feature type="compositionally biased region" description="Basic and acidic residues" evidence="4">
    <location>
        <begin position="1"/>
        <end position="17"/>
    </location>
</feature>
<reference evidence="5 6" key="1">
    <citation type="submission" date="2020-02" db="EMBL/GenBank/DDBJ databases">
        <title>Whole genome shotgun sequence of Streptomyces gougerotii NBRC 13043.</title>
        <authorList>
            <person name="Ichikawa N."/>
            <person name="Komaki H."/>
            <person name="Tamura T."/>
        </authorList>
    </citation>
    <scope>NUCLEOTIDE SEQUENCE [LARGE SCALE GENOMIC DNA]</scope>
    <source>
        <strain evidence="5 6">NBRC 13043</strain>
    </source>
</reference>
<dbReference type="Gene3D" id="1.10.439.10">
    <property type="entry name" value="Penicillin Amidohydrolase, domain 1"/>
    <property type="match status" value="1"/>
</dbReference>
<dbReference type="InterPro" id="IPR043147">
    <property type="entry name" value="Penicillin_amidase_A-knob"/>
</dbReference>
<dbReference type="InterPro" id="IPR029055">
    <property type="entry name" value="Ntn_hydrolases_N"/>
</dbReference>
<keyword evidence="6" id="KW-1185">Reference proteome</keyword>
<dbReference type="PANTHER" id="PTHR34218">
    <property type="entry name" value="PEPTIDASE S45 PENICILLIN AMIDASE"/>
    <property type="match status" value="1"/>
</dbReference>
<dbReference type="Proteomes" id="UP000480804">
    <property type="component" value="Unassembled WGS sequence"/>
</dbReference>
<gene>
    <name evidence="5" type="ORF">Sgou_29990</name>
</gene>
<dbReference type="InterPro" id="IPR023343">
    <property type="entry name" value="Penicillin_amidase_dom1"/>
</dbReference>
<evidence type="ECO:0000313" key="5">
    <source>
        <dbReference type="EMBL" id="GFH78329.1"/>
    </source>
</evidence>
<keyword evidence="3" id="KW-0865">Zymogen</keyword>
<comment type="caution">
    <text evidence="5">The sequence shown here is derived from an EMBL/GenBank/DDBJ whole genome shotgun (WGS) entry which is preliminary data.</text>
</comment>
<comment type="similarity">
    <text evidence="1">Belongs to the peptidase S45 family.</text>
</comment>
<dbReference type="Pfam" id="PF01804">
    <property type="entry name" value="Penicil_amidase"/>
    <property type="match status" value="1"/>
</dbReference>
<accession>A0ABQ1D700</accession>
<evidence type="ECO:0000256" key="2">
    <source>
        <dbReference type="ARBA" id="ARBA00022801"/>
    </source>
</evidence>
<keyword evidence="2" id="KW-0378">Hydrolase</keyword>
<proteinExistence type="inferred from homology"/>
<dbReference type="InterPro" id="IPR043146">
    <property type="entry name" value="Penicillin_amidase_N_B-knob"/>
</dbReference>
<dbReference type="Gene3D" id="2.30.120.10">
    <property type="match status" value="1"/>
</dbReference>
<dbReference type="Gene3D" id="3.60.20.10">
    <property type="entry name" value="Glutamine Phosphoribosylpyrophosphate, subunit 1, domain 1"/>
    <property type="match status" value="1"/>
</dbReference>